<keyword evidence="5" id="KW-0812">Transmembrane</keyword>
<dbReference type="EMBL" id="DSQF01000018">
    <property type="protein sequence ID" value="HGZ43524.1"/>
    <property type="molecule type" value="Genomic_DNA"/>
</dbReference>
<evidence type="ECO:0000256" key="2">
    <source>
        <dbReference type="ARBA" id="ARBA00007613"/>
    </source>
</evidence>
<evidence type="ECO:0000256" key="6">
    <source>
        <dbReference type="ARBA" id="ARBA00023136"/>
    </source>
</evidence>
<gene>
    <name evidence="9" type="ORF">ENR23_08880</name>
</gene>
<dbReference type="Gene3D" id="1.20.1600.10">
    <property type="entry name" value="Outer membrane efflux proteins (OEP)"/>
    <property type="match status" value="1"/>
</dbReference>
<dbReference type="AlphaFoldDB" id="A0A832I2F0"/>
<evidence type="ECO:0000256" key="1">
    <source>
        <dbReference type="ARBA" id="ARBA00004442"/>
    </source>
</evidence>
<keyword evidence="8" id="KW-0732">Signal</keyword>
<organism evidence="9">
    <name type="scientific">Eiseniibacteriota bacterium</name>
    <dbReference type="NCBI Taxonomy" id="2212470"/>
    <lineage>
        <taxon>Bacteria</taxon>
        <taxon>Candidatus Eiseniibacteriota</taxon>
    </lineage>
</organism>
<comment type="subcellular location">
    <subcellularLocation>
        <location evidence="1">Cell outer membrane</location>
    </subcellularLocation>
</comment>
<reference evidence="9" key="1">
    <citation type="journal article" date="2020" name="mSystems">
        <title>Genome- and Community-Level Interaction Insights into Carbon Utilization and Element Cycling Functions of Hydrothermarchaeota in Hydrothermal Sediment.</title>
        <authorList>
            <person name="Zhou Z."/>
            <person name="Liu Y."/>
            <person name="Xu W."/>
            <person name="Pan J."/>
            <person name="Luo Z.H."/>
            <person name="Li M."/>
        </authorList>
    </citation>
    <scope>NUCLEOTIDE SEQUENCE [LARGE SCALE GENOMIC DNA]</scope>
    <source>
        <strain evidence="9">SpSt-381</strain>
    </source>
</reference>
<dbReference type="SUPFAM" id="SSF56954">
    <property type="entry name" value="Outer membrane efflux proteins (OEP)"/>
    <property type="match status" value="1"/>
</dbReference>
<sequence>MSWRSTAAALLALGALAARPAAALDLAAALGDVAARNPSLASARATADAARARVPSAGAWSAPMLEAGLVNVPRSGRFDEDPMTMKTVGVRQRLAPWGSNGLARRAAGSAADAARAQLADARNALLGEAVAAYAAAWSAAARARTSESHLGVMDRLVQSARARYAAASGRLEDVLRAESERARTHADLAAFRAEAAAARARLDALRGVAPGAAADTLAEPALAAVPEDAAAWTAAAGASHPRLAAAGAERERWRLAARAARRMAWPELELMGEWGFRESEDAMTGEPTMDMWSARVGVMLPVFAGSRELAEAREMDAMARAAEGGLAAARLALAADLAATHAEARAAERVARLLADTVVVAQRRAVDASWSAYAAGTGDLLRVLEAAHALYADEIETTRARERRWSAQGRALALTGRPELIGLPPIADGGDSR</sequence>
<dbReference type="GO" id="GO:0015562">
    <property type="term" value="F:efflux transmembrane transporter activity"/>
    <property type="evidence" value="ECO:0007669"/>
    <property type="project" value="InterPro"/>
</dbReference>
<proteinExistence type="inferred from homology"/>
<accession>A0A832I2F0</accession>
<comment type="similarity">
    <text evidence="2">Belongs to the outer membrane factor (OMF) (TC 1.B.17) family.</text>
</comment>
<evidence type="ECO:0000256" key="4">
    <source>
        <dbReference type="ARBA" id="ARBA00022452"/>
    </source>
</evidence>
<evidence type="ECO:0000313" key="9">
    <source>
        <dbReference type="EMBL" id="HGZ43524.1"/>
    </source>
</evidence>
<protein>
    <submittedName>
        <fullName evidence="9">TolC family protein</fullName>
    </submittedName>
</protein>
<feature type="chain" id="PRO_5032684023" evidence="8">
    <location>
        <begin position="24"/>
        <end position="433"/>
    </location>
</feature>
<evidence type="ECO:0000256" key="5">
    <source>
        <dbReference type="ARBA" id="ARBA00022692"/>
    </source>
</evidence>
<keyword evidence="6" id="KW-0472">Membrane</keyword>
<evidence type="ECO:0000256" key="7">
    <source>
        <dbReference type="ARBA" id="ARBA00023237"/>
    </source>
</evidence>
<keyword evidence="7" id="KW-0998">Cell outer membrane</keyword>
<keyword evidence="3" id="KW-0813">Transport</keyword>
<feature type="signal peptide" evidence="8">
    <location>
        <begin position="1"/>
        <end position="23"/>
    </location>
</feature>
<comment type="caution">
    <text evidence="9">The sequence shown here is derived from an EMBL/GenBank/DDBJ whole genome shotgun (WGS) entry which is preliminary data.</text>
</comment>
<dbReference type="InterPro" id="IPR051906">
    <property type="entry name" value="TolC-like"/>
</dbReference>
<dbReference type="PANTHER" id="PTHR30026">
    <property type="entry name" value="OUTER MEMBRANE PROTEIN TOLC"/>
    <property type="match status" value="1"/>
</dbReference>
<name>A0A832I2F0_UNCEI</name>
<keyword evidence="4" id="KW-1134">Transmembrane beta strand</keyword>
<evidence type="ECO:0000256" key="8">
    <source>
        <dbReference type="SAM" id="SignalP"/>
    </source>
</evidence>
<dbReference type="PANTHER" id="PTHR30026:SF20">
    <property type="entry name" value="OUTER MEMBRANE PROTEIN TOLC"/>
    <property type="match status" value="1"/>
</dbReference>
<dbReference type="Pfam" id="PF02321">
    <property type="entry name" value="OEP"/>
    <property type="match status" value="2"/>
</dbReference>
<dbReference type="InterPro" id="IPR003423">
    <property type="entry name" value="OMP_efflux"/>
</dbReference>
<evidence type="ECO:0000256" key="3">
    <source>
        <dbReference type="ARBA" id="ARBA00022448"/>
    </source>
</evidence>
<dbReference type="GO" id="GO:0009279">
    <property type="term" value="C:cell outer membrane"/>
    <property type="evidence" value="ECO:0007669"/>
    <property type="project" value="UniProtKB-SubCell"/>
</dbReference>
<dbReference type="GO" id="GO:0015288">
    <property type="term" value="F:porin activity"/>
    <property type="evidence" value="ECO:0007669"/>
    <property type="project" value="TreeGrafter"/>
</dbReference>
<dbReference type="GO" id="GO:1990281">
    <property type="term" value="C:efflux pump complex"/>
    <property type="evidence" value="ECO:0007669"/>
    <property type="project" value="TreeGrafter"/>
</dbReference>